<feature type="domain" description="EAL" evidence="1">
    <location>
        <begin position="352"/>
        <end position="607"/>
    </location>
</feature>
<dbReference type="InterPro" id="IPR035919">
    <property type="entry name" value="EAL_sf"/>
</dbReference>
<protein>
    <submittedName>
        <fullName evidence="3">Putative diguanylate cyclase (GGDEF)/phosphodiesterase (EAL)</fullName>
    </submittedName>
</protein>
<dbReference type="AlphaFoldDB" id="Q1YFA8"/>
<dbReference type="HOGENOM" id="CLU_000445_70_34_5"/>
<dbReference type="Gene3D" id="3.20.20.450">
    <property type="entry name" value="EAL domain"/>
    <property type="match status" value="1"/>
</dbReference>
<evidence type="ECO:0000313" key="3">
    <source>
        <dbReference type="EMBL" id="EAS49065.1"/>
    </source>
</evidence>
<dbReference type="InterPro" id="IPR043128">
    <property type="entry name" value="Rev_trsase/Diguanyl_cyclase"/>
</dbReference>
<dbReference type="Pfam" id="PF00563">
    <property type="entry name" value="EAL"/>
    <property type="match status" value="1"/>
</dbReference>
<dbReference type="EMBL" id="AAPJ01000006">
    <property type="protein sequence ID" value="EAS49065.1"/>
    <property type="molecule type" value="Genomic_DNA"/>
</dbReference>
<evidence type="ECO:0000259" key="1">
    <source>
        <dbReference type="PROSITE" id="PS50883"/>
    </source>
</evidence>
<organism evidence="3 4">
    <name type="scientific">Aurantimonas manganoxydans (strain ATCC BAA-1229 / DSM 21871 / SI85-9A1)</name>
    <dbReference type="NCBI Taxonomy" id="287752"/>
    <lineage>
        <taxon>Bacteria</taxon>
        <taxon>Pseudomonadati</taxon>
        <taxon>Pseudomonadota</taxon>
        <taxon>Alphaproteobacteria</taxon>
        <taxon>Hyphomicrobiales</taxon>
        <taxon>Aurantimonadaceae</taxon>
        <taxon>Aurantimonas</taxon>
    </lineage>
</organism>
<dbReference type="Pfam" id="PF13185">
    <property type="entry name" value="GAF_2"/>
    <property type="match status" value="1"/>
</dbReference>
<dbReference type="Gene3D" id="3.30.70.270">
    <property type="match status" value="1"/>
</dbReference>
<dbReference type="SMART" id="SM00065">
    <property type="entry name" value="GAF"/>
    <property type="match status" value="1"/>
</dbReference>
<name>Q1YFA8_AURMS</name>
<keyword evidence="4" id="KW-1185">Reference proteome</keyword>
<dbReference type="SUPFAM" id="SSF141868">
    <property type="entry name" value="EAL domain-like"/>
    <property type="match status" value="1"/>
</dbReference>
<accession>Q1YFA8</accession>
<dbReference type="InterPro" id="IPR029016">
    <property type="entry name" value="GAF-like_dom_sf"/>
</dbReference>
<dbReference type="Proteomes" id="UP000000321">
    <property type="component" value="Unassembled WGS sequence"/>
</dbReference>
<comment type="caution">
    <text evidence="3">The sequence shown here is derived from an EMBL/GenBank/DDBJ whole genome shotgun (WGS) entry which is preliminary data.</text>
</comment>
<dbReference type="NCBIfam" id="TIGR00254">
    <property type="entry name" value="GGDEF"/>
    <property type="match status" value="1"/>
</dbReference>
<dbReference type="PANTHER" id="PTHR33121:SF70">
    <property type="entry name" value="SIGNALING PROTEIN YKOW"/>
    <property type="match status" value="1"/>
</dbReference>
<dbReference type="PIRSF" id="PIRSF005925">
    <property type="entry name" value="Dos"/>
    <property type="match status" value="1"/>
</dbReference>
<dbReference type="InterPro" id="IPR003018">
    <property type="entry name" value="GAF"/>
</dbReference>
<dbReference type="InterPro" id="IPR000160">
    <property type="entry name" value="GGDEF_dom"/>
</dbReference>
<dbReference type="Pfam" id="PF00990">
    <property type="entry name" value="GGDEF"/>
    <property type="match status" value="1"/>
</dbReference>
<dbReference type="Gene3D" id="3.30.450.40">
    <property type="match status" value="1"/>
</dbReference>
<dbReference type="InterPro" id="IPR012226">
    <property type="entry name" value="Diguanyl_cyclase/Pdiesterase"/>
</dbReference>
<feature type="domain" description="GGDEF" evidence="2">
    <location>
        <begin position="209"/>
        <end position="343"/>
    </location>
</feature>
<dbReference type="CDD" id="cd01949">
    <property type="entry name" value="GGDEF"/>
    <property type="match status" value="1"/>
</dbReference>
<dbReference type="SUPFAM" id="SSF55073">
    <property type="entry name" value="Nucleotide cyclase"/>
    <property type="match status" value="1"/>
</dbReference>
<reference evidence="3 4" key="1">
    <citation type="journal article" date="2008" name="Appl. Environ. Microbiol.">
        <title>Genomic insights into Mn(II) oxidation by the marine alphaproteobacterium Aurantimonas sp. strain SI85-9A1.</title>
        <authorList>
            <person name="Dick G.J."/>
            <person name="Podell S."/>
            <person name="Johnson H.A."/>
            <person name="Rivera-Espinoza Y."/>
            <person name="Bernier-Latmani R."/>
            <person name="McCarthy J.K."/>
            <person name="Torpey J.W."/>
            <person name="Clement B.G."/>
            <person name="Gaasterland T."/>
            <person name="Tebo B.M."/>
        </authorList>
    </citation>
    <scope>NUCLEOTIDE SEQUENCE [LARGE SCALE GENOMIC DNA]</scope>
    <source>
        <strain evidence="3 4">SI85-9A1</strain>
    </source>
</reference>
<dbReference type="PANTHER" id="PTHR33121">
    <property type="entry name" value="CYCLIC DI-GMP PHOSPHODIESTERASE PDEF"/>
    <property type="match status" value="1"/>
</dbReference>
<evidence type="ECO:0000313" key="4">
    <source>
        <dbReference type="Proteomes" id="UP000000321"/>
    </source>
</evidence>
<dbReference type="SMART" id="SM00052">
    <property type="entry name" value="EAL"/>
    <property type="match status" value="1"/>
</dbReference>
<dbReference type="GO" id="GO:0071111">
    <property type="term" value="F:cyclic-guanylate-specific phosphodiesterase activity"/>
    <property type="evidence" value="ECO:0007669"/>
    <property type="project" value="InterPro"/>
</dbReference>
<dbReference type="CDD" id="cd01948">
    <property type="entry name" value="EAL"/>
    <property type="match status" value="1"/>
</dbReference>
<evidence type="ECO:0000259" key="2">
    <source>
        <dbReference type="PROSITE" id="PS50887"/>
    </source>
</evidence>
<dbReference type="SMART" id="SM00267">
    <property type="entry name" value="GGDEF"/>
    <property type="match status" value="1"/>
</dbReference>
<sequence>MDLMRTDGHFALQQLQTEILEAIALGSQFHVIANLLCARVESLAPGVICSILLIDENRQLRSLAAPSLPAHYCEALNGLDIGPSAGSCGTAAFRGEPVVVTDIATDPLWFGYAQLALPLGLRACWSSPICDSSGRVAATFAFYYPVQRGPSAFERQIVDACVHLCTISIAHTQMQQHNHHLAYFDQLTNLPNRRCFDEAITALALETSPSFALILVDIDHLKAINDSMGHMVGDRLIREVAQRLRDSDAAAVSAAYRLSGDEFAVVCDPCRNHAELARIAHAIRRRMSPPFECNGNMMVPQVTLGGVVYGPDGSDAETLRQNADFALYHAKETDRGSYVAFDAELRTTIMQRVETIREVDQALSEDRILTYYQPVVRLDTAEIVGLEALARMVTPDGRIVAAGAFSAAFSDNKVASRISERMFAQIARDLAAWIARGLPIQHVGINLAPADFESGDLEARFLAPFEAAGVPYHQLVVEVTENVFLDGLGEDVAESLTRLRNLGVLVSLDDFGTGFASLTHLLKLPVDIIKIDRSFVDQMLTDAPSSAIIEGLMGIADKLGMRVVAEGIENAGQAERLNELGYVLGQGYHFARPADFNSTTDLLQLFAQRKAQPPVVAKGWAEAS</sequence>
<dbReference type="InterPro" id="IPR001633">
    <property type="entry name" value="EAL_dom"/>
</dbReference>
<dbReference type="PROSITE" id="PS50887">
    <property type="entry name" value="GGDEF"/>
    <property type="match status" value="1"/>
</dbReference>
<proteinExistence type="predicted"/>
<dbReference type="InterPro" id="IPR029787">
    <property type="entry name" value="Nucleotide_cyclase"/>
</dbReference>
<gene>
    <name evidence="3" type="ORF">SI859A1_03273</name>
</gene>
<dbReference type="InterPro" id="IPR050706">
    <property type="entry name" value="Cyclic-di-GMP_PDE-like"/>
</dbReference>
<dbReference type="PROSITE" id="PS50883">
    <property type="entry name" value="EAL"/>
    <property type="match status" value="1"/>
</dbReference>
<dbReference type="SUPFAM" id="SSF55781">
    <property type="entry name" value="GAF domain-like"/>
    <property type="match status" value="1"/>
</dbReference>
<dbReference type="BioCyc" id="AURANTIMONAS:SI859A1_03273-MONOMER"/>